<proteinExistence type="predicted"/>
<evidence type="ECO:0000313" key="8">
    <source>
        <dbReference type="EMBL" id="AOR36713.1"/>
    </source>
</evidence>
<evidence type="ECO:0000256" key="6">
    <source>
        <dbReference type="ARBA" id="ARBA00022840"/>
    </source>
</evidence>
<keyword evidence="4" id="KW-0547">Nucleotide-binding</keyword>
<evidence type="ECO:0000256" key="2">
    <source>
        <dbReference type="ARBA" id="ARBA00022527"/>
    </source>
</evidence>
<evidence type="ECO:0000259" key="7">
    <source>
        <dbReference type="PROSITE" id="PS50011"/>
    </source>
</evidence>
<evidence type="ECO:0000256" key="5">
    <source>
        <dbReference type="ARBA" id="ARBA00022777"/>
    </source>
</evidence>
<feature type="domain" description="Protein kinase" evidence="7">
    <location>
        <begin position="1"/>
        <end position="114"/>
    </location>
</feature>
<reference evidence="9" key="1">
    <citation type="submission" date="2016-09" db="EMBL/GenBank/DDBJ databases">
        <title>Streptomyces puniciscabiei strain:TW1S1 Genome sequencing and assembly.</title>
        <authorList>
            <person name="Kim M.-K."/>
            <person name="Kim S.B."/>
        </authorList>
    </citation>
    <scope>NUCLEOTIDE SEQUENCE [LARGE SCALE GENOMIC DNA]</scope>
    <source>
        <strain evidence="9">TW1S1</strain>
    </source>
</reference>
<keyword evidence="5" id="KW-0418">Kinase</keyword>
<protein>
    <recommendedName>
        <fullName evidence="1">non-specific serine/threonine protein kinase</fullName>
        <ecNumber evidence="1">2.7.11.1</ecNumber>
    </recommendedName>
</protein>
<keyword evidence="9" id="KW-1185">Reference proteome</keyword>
<dbReference type="InterPro" id="IPR000719">
    <property type="entry name" value="Prot_kinase_dom"/>
</dbReference>
<accession>A0A1D7YM96</accession>
<dbReference type="Pfam" id="PF00069">
    <property type="entry name" value="Pkinase"/>
    <property type="match status" value="1"/>
</dbReference>
<dbReference type="EC" id="2.7.11.1" evidence="1"/>
<dbReference type="Proteomes" id="UP000094960">
    <property type="component" value="Chromosome"/>
</dbReference>
<gene>
    <name evidence="8" type="ORF">BFF78_41745</name>
</gene>
<dbReference type="AlphaFoldDB" id="A0A1D7YM96"/>
<dbReference type="PROSITE" id="PS50011">
    <property type="entry name" value="PROTEIN_KINASE_DOM"/>
    <property type="match status" value="1"/>
</dbReference>
<evidence type="ECO:0000256" key="3">
    <source>
        <dbReference type="ARBA" id="ARBA00022679"/>
    </source>
</evidence>
<dbReference type="PANTHER" id="PTHR43289:SF6">
    <property type="entry name" value="SERINE_THREONINE-PROTEIN KINASE NEKL-3"/>
    <property type="match status" value="1"/>
</dbReference>
<dbReference type="PANTHER" id="PTHR43289">
    <property type="entry name" value="MITOGEN-ACTIVATED PROTEIN KINASE KINASE KINASE 20-RELATED"/>
    <property type="match status" value="1"/>
</dbReference>
<dbReference type="EMBL" id="CP017248">
    <property type="protein sequence ID" value="AOR36713.1"/>
    <property type="molecule type" value="Genomic_DNA"/>
</dbReference>
<evidence type="ECO:0000313" key="9">
    <source>
        <dbReference type="Proteomes" id="UP000094960"/>
    </source>
</evidence>
<dbReference type="Gene3D" id="3.30.200.20">
    <property type="entry name" value="Phosphorylase Kinase, domain 1"/>
    <property type="match status" value="1"/>
</dbReference>
<keyword evidence="6" id="KW-0067">ATP-binding</keyword>
<evidence type="ECO:0000256" key="4">
    <source>
        <dbReference type="ARBA" id="ARBA00022741"/>
    </source>
</evidence>
<organism evidence="8 9">
    <name type="scientific">Streptomyces fodineus</name>
    <dbReference type="NCBI Taxonomy" id="1904616"/>
    <lineage>
        <taxon>Bacteria</taxon>
        <taxon>Bacillati</taxon>
        <taxon>Actinomycetota</taxon>
        <taxon>Actinomycetes</taxon>
        <taxon>Kitasatosporales</taxon>
        <taxon>Streptomycetaceae</taxon>
        <taxon>Streptomyces</taxon>
    </lineage>
</organism>
<keyword evidence="2" id="KW-0723">Serine/threonine-protein kinase</keyword>
<evidence type="ECO:0000256" key="1">
    <source>
        <dbReference type="ARBA" id="ARBA00012513"/>
    </source>
</evidence>
<dbReference type="RefSeq" id="WP_069783222.1">
    <property type="nucleotide sequence ID" value="NZ_CP017248.1"/>
</dbReference>
<dbReference type="GO" id="GO:0004674">
    <property type="term" value="F:protein serine/threonine kinase activity"/>
    <property type="evidence" value="ECO:0007669"/>
    <property type="project" value="UniProtKB-KW"/>
</dbReference>
<name>A0A1D7YM96_9ACTN</name>
<dbReference type="GO" id="GO:0005524">
    <property type="term" value="F:ATP binding"/>
    <property type="evidence" value="ECO:0007669"/>
    <property type="project" value="UniProtKB-KW"/>
</dbReference>
<keyword evidence="3" id="KW-0808">Transferase</keyword>
<sequence length="114" mass="11976">MREAQAAAGIQHPGIVVVHDFGEHDGQPYLVMELPAGHSLQDGLLDGPYPVSWVIEAGVQVTEALAVAHRAGLVPRDIKPANLFLTDDGTVKILDFGLVGRPPAATPEPAGRPS</sequence>
<dbReference type="InterPro" id="IPR011009">
    <property type="entry name" value="Kinase-like_dom_sf"/>
</dbReference>
<dbReference type="SUPFAM" id="SSF56112">
    <property type="entry name" value="Protein kinase-like (PK-like)"/>
    <property type="match status" value="1"/>
</dbReference>
<dbReference type="KEGG" id="spun:BFF78_41745"/>
<dbReference type="Gene3D" id="1.10.510.10">
    <property type="entry name" value="Transferase(Phosphotransferase) domain 1"/>
    <property type="match status" value="1"/>
</dbReference>